<dbReference type="InterPro" id="IPR015943">
    <property type="entry name" value="WD40/YVTN_repeat-like_dom_sf"/>
</dbReference>
<evidence type="ECO:0000256" key="4">
    <source>
        <dbReference type="ARBA" id="ARBA00023242"/>
    </source>
</evidence>
<dbReference type="PANTHER" id="PTHR19854">
    <property type="entry name" value="TRANSDUCIN BETA-LIKE 3"/>
    <property type="match status" value="1"/>
</dbReference>
<dbReference type="InterPro" id="IPR036322">
    <property type="entry name" value="WD40_repeat_dom_sf"/>
</dbReference>
<evidence type="ECO:0000256" key="5">
    <source>
        <dbReference type="PROSITE-ProRule" id="PRU00221"/>
    </source>
</evidence>
<dbReference type="Gene3D" id="2.130.10.10">
    <property type="entry name" value="YVTN repeat-like/Quinoprotein amine dehydrogenase"/>
    <property type="match status" value="4"/>
</dbReference>
<protein>
    <submittedName>
        <fullName evidence="7">U3 small nucleolar RNA-associated protein</fullName>
    </submittedName>
</protein>
<dbReference type="PROSITE" id="PS00678">
    <property type="entry name" value="WD_REPEATS_1"/>
    <property type="match status" value="4"/>
</dbReference>
<feature type="repeat" description="WD" evidence="5">
    <location>
        <begin position="555"/>
        <end position="589"/>
    </location>
</feature>
<keyword evidence="8" id="KW-1185">Reference proteome</keyword>
<feature type="repeat" description="WD" evidence="5">
    <location>
        <begin position="516"/>
        <end position="532"/>
    </location>
</feature>
<feature type="repeat" description="WD" evidence="5">
    <location>
        <begin position="693"/>
        <end position="725"/>
    </location>
</feature>
<dbReference type="AlphaFoldDB" id="A0A166S0A0"/>
<keyword evidence="4" id="KW-0539">Nucleus</keyword>
<gene>
    <name evidence="7" type="ORF">FIBSPDRAFT_908481</name>
</gene>
<evidence type="ECO:0000256" key="1">
    <source>
        <dbReference type="ARBA" id="ARBA00004604"/>
    </source>
</evidence>
<feature type="domain" description="U3 small nucleolar RNA-associated protein 13 C-terminal" evidence="6">
    <location>
        <begin position="746"/>
        <end position="916"/>
    </location>
</feature>
<keyword evidence="2 5" id="KW-0853">WD repeat</keyword>
<dbReference type="GO" id="GO:0000480">
    <property type="term" value="P:endonucleolytic cleavage in 5'-ETS of tricistronic rRNA transcript (SSU-rRNA, 5.8S rRNA, LSU-rRNA)"/>
    <property type="evidence" value="ECO:0007669"/>
    <property type="project" value="TreeGrafter"/>
</dbReference>
<dbReference type="GO" id="GO:0034511">
    <property type="term" value="F:U3 snoRNA binding"/>
    <property type="evidence" value="ECO:0007669"/>
    <property type="project" value="TreeGrafter"/>
</dbReference>
<reference evidence="7 8" key="1">
    <citation type="journal article" date="2016" name="Mol. Biol. Evol.">
        <title>Comparative Genomics of Early-Diverging Mushroom-Forming Fungi Provides Insights into the Origins of Lignocellulose Decay Capabilities.</title>
        <authorList>
            <person name="Nagy L.G."/>
            <person name="Riley R."/>
            <person name="Tritt A."/>
            <person name="Adam C."/>
            <person name="Daum C."/>
            <person name="Floudas D."/>
            <person name="Sun H."/>
            <person name="Yadav J.S."/>
            <person name="Pangilinan J."/>
            <person name="Larsson K.H."/>
            <person name="Matsuura K."/>
            <person name="Barry K."/>
            <person name="Labutti K."/>
            <person name="Kuo R."/>
            <person name="Ohm R.A."/>
            <person name="Bhattacharya S.S."/>
            <person name="Shirouzu T."/>
            <person name="Yoshinaga Y."/>
            <person name="Martin F.M."/>
            <person name="Grigoriev I.V."/>
            <person name="Hibbett D.S."/>
        </authorList>
    </citation>
    <scope>NUCLEOTIDE SEQUENCE [LARGE SCALE GENOMIC DNA]</scope>
    <source>
        <strain evidence="7 8">CBS 109695</strain>
    </source>
</reference>
<dbReference type="PANTHER" id="PTHR19854:SF15">
    <property type="entry name" value="TRANSDUCIN BETA-LIKE PROTEIN 3"/>
    <property type="match status" value="1"/>
</dbReference>
<keyword evidence="3" id="KW-0677">Repeat</keyword>
<dbReference type="Proteomes" id="UP000076532">
    <property type="component" value="Unassembled WGS sequence"/>
</dbReference>
<sequence>MAVGSNQKLKTAFKKARCIAPLHTSGPVAVTTDGTRLVTCVEEQILLTEVTTGLEVCRFAGDTQSITALCISPSSSHLLAFTSALSLRIYELPATGSVHANPVQPVRVVARAHDAPVHVCKADPTSTYLASGSADGVVKVWDIVRGFVTHVFKGHGGVVSALTFNYPRDPSLVNQTSKMQLITGSVDTRIRIFDLSSATLRTAGSQKPEAVLEGHVSVPRGLDVSIDGKWLISGGRDSVVLVWDLSAKAPSSKHKGGGKGKEKEFMPTLAKTIPILERVEAVGLLHPDEDLAGSTSASEKLRFYTGGEKGVVKIWDAREGTVLFSLGSEQENISDEQEEQRQIVDMMYVPLASTVISVHADQNILFHSISSKSLTRQLIGFNDEIIDATFLSPYLTSSDVSTSATPSQDTHIALATNSSLIRVYTTTGLDARLLSGHKEIVLSLDRGSGGRVLASGSKDRSARIWASSAPGSHDGQGSQEWGCVAICEGHAESVGAIALSRRAGEAGDAAVDHPKFMFTGSQDRTIKMWDLSGVPLSHEGGEEDNVVKCKSLTTHKAHEKDINSLDVSPNDRLLASGSQDRTAKIFEIEYVVGSGGKAVRGEIKLLGTCKGHKRGVWNVRFGKAERVLATGSGDKTVKLWSLEDFSCVKTFEGHTNSVLRVDFINAGMQLVSAASDGLVKLWNVRDEECVATMDNHEDKVWALAISADERTIVSGAADSVVTFWKDCTEEQEVEKESNRATMVLKEQDFQNYLALHDYRKAIQLALAMEQPGRLLTLFTNIRGTTDSDGSDDHSPPSITGNSAVDEVIRTLAGSDLARLLRYVRDWNARAKTSSVAQGVLFAIVKLRSAEDVMQAFGDEAGEAVFSTGTIGKGAGAGATPLKELIDALIPYTERHLSRMDRLLQESYVVDYILGEMDDGMFDADIEDDEDNAINADMNMAIQA</sequence>
<evidence type="ECO:0000313" key="7">
    <source>
        <dbReference type="EMBL" id="KZP28869.1"/>
    </source>
</evidence>
<dbReference type="SUPFAM" id="SSF50978">
    <property type="entry name" value="WD40 repeat-like"/>
    <property type="match status" value="2"/>
</dbReference>
<evidence type="ECO:0000256" key="3">
    <source>
        <dbReference type="ARBA" id="ARBA00022737"/>
    </source>
</evidence>
<feature type="repeat" description="WD" evidence="5">
    <location>
        <begin position="110"/>
        <end position="143"/>
    </location>
</feature>
<dbReference type="GO" id="GO:0000472">
    <property type="term" value="P:endonucleolytic cleavage to generate mature 5'-end of SSU-rRNA from (SSU-rRNA, 5.8S rRNA, LSU-rRNA)"/>
    <property type="evidence" value="ECO:0007669"/>
    <property type="project" value="TreeGrafter"/>
</dbReference>
<organism evidence="7 8">
    <name type="scientific">Athelia psychrophila</name>
    <dbReference type="NCBI Taxonomy" id="1759441"/>
    <lineage>
        <taxon>Eukaryota</taxon>
        <taxon>Fungi</taxon>
        <taxon>Dikarya</taxon>
        <taxon>Basidiomycota</taxon>
        <taxon>Agaricomycotina</taxon>
        <taxon>Agaricomycetes</taxon>
        <taxon>Agaricomycetidae</taxon>
        <taxon>Atheliales</taxon>
        <taxon>Atheliaceae</taxon>
        <taxon>Athelia</taxon>
    </lineage>
</organism>
<feature type="repeat" description="WD" evidence="5">
    <location>
        <begin position="651"/>
        <end position="692"/>
    </location>
</feature>
<dbReference type="STRING" id="436010.A0A166S0A0"/>
<dbReference type="PROSITE" id="PS50082">
    <property type="entry name" value="WD_REPEATS_2"/>
    <property type="match status" value="8"/>
</dbReference>
<name>A0A166S0A0_9AGAM</name>
<dbReference type="InterPro" id="IPR001680">
    <property type="entry name" value="WD40_rpt"/>
</dbReference>
<dbReference type="Pfam" id="PF08625">
    <property type="entry name" value="Utp13"/>
    <property type="match status" value="1"/>
</dbReference>
<dbReference type="CDD" id="cd00200">
    <property type="entry name" value="WD40"/>
    <property type="match status" value="1"/>
</dbReference>
<dbReference type="GO" id="GO:0030686">
    <property type="term" value="C:90S preribosome"/>
    <property type="evidence" value="ECO:0007669"/>
    <property type="project" value="TreeGrafter"/>
</dbReference>
<dbReference type="SMART" id="SM00320">
    <property type="entry name" value="WD40"/>
    <property type="match status" value="12"/>
</dbReference>
<dbReference type="PROSITE" id="PS50294">
    <property type="entry name" value="WD_REPEATS_REGION"/>
    <property type="match status" value="7"/>
</dbReference>
<accession>A0A166S0A0</accession>
<proteinExistence type="predicted"/>
<evidence type="ECO:0000313" key="8">
    <source>
        <dbReference type="Proteomes" id="UP000076532"/>
    </source>
</evidence>
<dbReference type="OrthoDB" id="5414888at2759"/>
<evidence type="ECO:0000259" key="6">
    <source>
        <dbReference type="Pfam" id="PF08625"/>
    </source>
</evidence>
<dbReference type="GO" id="GO:0032040">
    <property type="term" value="C:small-subunit processome"/>
    <property type="evidence" value="ECO:0007669"/>
    <property type="project" value="InterPro"/>
</dbReference>
<evidence type="ECO:0000256" key="2">
    <source>
        <dbReference type="ARBA" id="ARBA00022574"/>
    </source>
</evidence>
<dbReference type="Pfam" id="PF00400">
    <property type="entry name" value="WD40"/>
    <property type="match status" value="9"/>
</dbReference>
<dbReference type="PRINTS" id="PR00320">
    <property type="entry name" value="GPROTEINBRPT"/>
</dbReference>
<dbReference type="InterPro" id="IPR020472">
    <property type="entry name" value="WD40_PAC1"/>
</dbReference>
<feature type="repeat" description="WD" evidence="5">
    <location>
        <begin position="609"/>
        <end position="650"/>
    </location>
</feature>
<feature type="repeat" description="WD" evidence="5">
    <location>
        <begin position="212"/>
        <end position="253"/>
    </location>
</feature>
<dbReference type="InterPro" id="IPR019775">
    <property type="entry name" value="WD40_repeat_CS"/>
</dbReference>
<comment type="subcellular location">
    <subcellularLocation>
        <location evidence="1">Nucleus</location>
        <location evidence="1">Nucleolus</location>
    </subcellularLocation>
</comment>
<feature type="repeat" description="WD" evidence="5">
    <location>
        <begin position="434"/>
        <end position="465"/>
    </location>
</feature>
<dbReference type="EMBL" id="KV417501">
    <property type="protein sequence ID" value="KZP28869.1"/>
    <property type="molecule type" value="Genomic_DNA"/>
</dbReference>
<dbReference type="InterPro" id="IPR013934">
    <property type="entry name" value="Utp13_C"/>
</dbReference>